<sequence length="152" mass="17621">MTGQIICGNQYLIINELSFYLSFQVLQSYQALANLKDWTKQEAQLEAQLKPTSSNLSISSKRLQGAGSPLNDKDFDEKLINWIRQERLKKLHVSRTMLRKQALVFSNEAFKAKVRQFYEGWMLCGEKSYNNSDNVRAPSMEVYLKWMAGAWD</sequence>
<evidence type="ECO:0000256" key="1">
    <source>
        <dbReference type="ARBA" id="ARBA00023125"/>
    </source>
</evidence>
<dbReference type="OrthoDB" id="5859790at2759"/>
<gene>
    <name evidence="3" type="ORF">OESDEN_07085</name>
</gene>
<dbReference type="GO" id="GO:0003677">
    <property type="term" value="F:DNA binding"/>
    <property type="evidence" value="ECO:0007669"/>
    <property type="project" value="UniProtKB-KW"/>
</dbReference>
<evidence type="ECO:0000313" key="4">
    <source>
        <dbReference type="Proteomes" id="UP000053660"/>
    </source>
</evidence>
<protein>
    <recommendedName>
        <fullName evidence="2">HTH CENPB-type domain-containing protein</fullName>
    </recommendedName>
</protein>
<dbReference type="Pfam" id="PF03221">
    <property type="entry name" value="HTH_Tnp_Tc5"/>
    <property type="match status" value="1"/>
</dbReference>
<keyword evidence="4" id="KW-1185">Reference proteome</keyword>
<feature type="domain" description="HTH CENPB-type" evidence="2">
    <location>
        <begin position="74"/>
        <end position="108"/>
    </location>
</feature>
<dbReference type="EMBL" id="KN550999">
    <property type="protein sequence ID" value="KHJ93009.1"/>
    <property type="molecule type" value="Genomic_DNA"/>
</dbReference>
<reference evidence="3 4" key="1">
    <citation type="submission" date="2014-03" db="EMBL/GenBank/DDBJ databases">
        <title>Draft genome of the hookworm Oesophagostomum dentatum.</title>
        <authorList>
            <person name="Mitreva M."/>
        </authorList>
    </citation>
    <scope>NUCLEOTIDE SEQUENCE [LARGE SCALE GENOMIC DNA]</scope>
    <source>
        <strain evidence="3 4">OD-Hann</strain>
    </source>
</reference>
<name>A0A0B1T6Z1_OESDE</name>
<evidence type="ECO:0000313" key="3">
    <source>
        <dbReference type="EMBL" id="KHJ93009.1"/>
    </source>
</evidence>
<proteinExistence type="predicted"/>
<dbReference type="InterPro" id="IPR006600">
    <property type="entry name" value="HTH_CenpB_DNA-bd_dom"/>
</dbReference>
<accession>A0A0B1T6Z1</accession>
<dbReference type="AlphaFoldDB" id="A0A0B1T6Z1"/>
<evidence type="ECO:0000259" key="2">
    <source>
        <dbReference type="Pfam" id="PF03221"/>
    </source>
</evidence>
<dbReference type="Gene3D" id="1.10.10.60">
    <property type="entry name" value="Homeodomain-like"/>
    <property type="match status" value="1"/>
</dbReference>
<keyword evidence="1" id="KW-0238">DNA-binding</keyword>
<organism evidence="3 4">
    <name type="scientific">Oesophagostomum dentatum</name>
    <name type="common">Nodular worm</name>
    <dbReference type="NCBI Taxonomy" id="61180"/>
    <lineage>
        <taxon>Eukaryota</taxon>
        <taxon>Metazoa</taxon>
        <taxon>Ecdysozoa</taxon>
        <taxon>Nematoda</taxon>
        <taxon>Chromadorea</taxon>
        <taxon>Rhabditida</taxon>
        <taxon>Rhabditina</taxon>
        <taxon>Rhabditomorpha</taxon>
        <taxon>Strongyloidea</taxon>
        <taxon>Strongylidae</taxon>
        <taxon>Oesophagostomum</taxon>
    </lineage>
</organism>
<dbReference type="Proteomes" id="UP000053660">
    <property type="component" value="Unassembled WGS sequence"/>
</dbReference>